<proteinExistence type="predicted"/>
<evidence type="ECO:0000256" key="1">
    <source>
        <dbReference type="ARBA" id="ARBA00004141"/>
    </source>
</evidence>
<feature type="transmembrane region" description="Helical" evidence="6">
    <location>
        <begin position="130"/>
        <end position="149"/>
    </location>
</feature>
<organism evidence="8 9">
    <name type="scientific">Taphrina deformans (strain PYCC 5710 / ATCC 11124 / CBS 356.35 / IMI 108563 / JCM 9778 / NBRC 8474)</name>
    <name type="common">Peach leaf curl fungus</name>
    <name type="synonym">Lalaria deformans</name>
    <dbReference type="NCBI Taxonomy" id="1097556"/>
    <lineage>
        <taxon>Eukaryota</taxon>
        <taxon>Fungi</taxon>
        <taxon>Dikarya</taxon>
        <taxon>Ascomycota</taxon>
        <taxon>Taphrinomycotina</taxon>
        <taxon>Taphrinomycetes</taxon>
        <taxon>Taphrinales</taxon>
        <taxon>Taphrinaceae</taxon>
        <taxon>Taphrina</taxon>
    </lineage>
</organism>
<dbReference type="STRING" id="1097556.R4XEY0"/>
<dbReference type="OrthoDB" id="3936150at2759"/>
<evidence type="ECO:0000256" key="6">
    <source>
        <dbReference type="SAM" id="Phobius"/>
    </source>
</evidence>
<feature type="transmembrane region" description="Helical" evidence="6">
    <location>
        <begin position="63"/>
        <end position="88"/>
    </location>
</feature>
<feature type="transmembrane region" description="Helical" evidence="6">
    <location>
        <begin position="156"/>
        <end position="178"/>
    </location>
</feature>
<keyword evidence="3 6" id="KW-0812">Transmembrane</keyword>
<dbReference type="AlphaFoldDB" id="R4XEY0"/>
<dbReference type="Pfam" id="PF07690">
    <property type="entry name" value="MFS_1"/>
    <property type="match status" value="1"/>
</dbReference>
<dbReference type="InterPro" id="IPR020846">
    <property type="entry name" value="MFS_dom"/>
</dbReference>
<dbReference type="eggNOG" id="KOG0255">
    <property type="taxonomic scope" value="Eukaryota"/>
</dbReference>
<name>R4XEY0_TAPDE</name>
<dbReference type="PROSITE" id="PS50850">
    <property type="entry name" value="MFS"/>
    <property type="match status" value="1"/>
</dbReference>
<comment type="subcellular location">
    <subcellularLocation>
        <location evidence="1">Membrane</location>
        <topology evidence="1">Multi-pass membrane protein</topology>
    </subcellularLocation>
</comment>
<evidence type="ECO:0000256" key="4">
    <source>
        <dbReference type="ARBA" id="ARBA00022989"/>
    </source>
</evidence>
<keyword evidence="2" id="KW-0813">Transport</keyword>
<evidence type="ECO:0000313" key="9">
    <source>
        <dbReference type="Proteomes" id="UP000013776"/>
    </source>
</evidence>
<dbReference type="SUPFAM" id="SSF103473">
    <property type="entry name" value="MFS general substrate transporter"/>
    <property type="match status" value="1"/>
</dbReference>
<feature type="transmembrane region" description="Helical" evidence="6">
    <location>
        <begin position="401"/>
        <end position="422"/>
    </location>
</feature>
<feature type="transmembrane region" description="Helical" evidence="6">
    <location>
        <begin position="462"/>
        <end position="485"/>
    </location>
</feature>
<gene>
    <name evidence="8" type="ORF">TAPDE_004884</name>
</gene>
<keyword evidence="5 6" id="KW-0472">Membrane</keyword>
<dbReference type="EMBL" id="CAHR02000233">
    <property type="protein sequence ID" value="CCG84422.1"/>
    <property type="molecule type" value="Genomic_DNA"/>
</dbReference>
<feature type="transmembrane region" description="Helical" evidence="6">
    <location>
        <begin position="291"/>
        <end position="317"/>
    </location>
</feature>
<feature type="transmembrane region" description="Helical" evidence="6">
    <location>
        <begin position="434"/>
        <end position="456"/>
    </location>
</feature>
<feature type="domain" description="Major facilitator superfamily (MFS) profile" evidence="7">
    <location>
        <begin position="65"/>
        <end position="492"/>
    </location>
</feature>
<evidence type="ECO:0000256" key="3">
    <source>
        <dbReference type="ARBA" id="ARBA00022692"/>
    </source>
</evidence>
<dbReference type="VEuPathDB" id="FungiDB:TAPDE_004884"/>
<feature type="transmembrane region" description="Helical" evidence="6">
    <location>
        <begin position="100"/>
        <end position="118"/>
    </location>
</feature>
<reference evidence="8 9" key="1">
    <citation type="journal article" date="2013" name="MBio">
        <title>Genome sequencing of the plant pathogen Taphrina deformans, the causal agent of peach leaf curl.</title>
        <authorList>
            <person name="Cisse O.H."/>
            <person name="Almeida J.M.G.C.F."/>
            <person name="Fonseca A."/>
            <person name="Kumar A.A."/>
            <person name="Salojaervi J."/>
            <person name="Overmyer K."/>
            <person name="Hauser P.M."/>
            <person name="Pagni M."/>
        </authorList>
    </citation>
    <scope>NUCLEOTIDE SEQUENCE [LARGE SCALE GENOMIC DNA]</scope>
    <source>
        <strain evidence="9">PYCC 5710 / ATCC 11124 / CBS 356.35 / IMI 108563 / JCM 9778 / NBRC 8474</strain>
    </source>
</reference>
<keyword evidence="4 6" id="KW-1133">Transmembrane helix</keyword>
<dbReference type="GO" id="GO:0022857">
    <property type="term" value="F:transmembrane transporter activity"/>
    <property type="evidence" value="ECO:0007669"/>
    <property type="project" value="InterPro"/>
</dbReference>
<evidence type="ECO:0000313" key="8">
    <source>
        <dbReference type="EMBL" id="CCG84422.1"/>
    </source>
</evidence>
<dbReference type="Gene3D" id="1.20.1250.20">
    <property type="entry name" value="MFS general substrate transporter like domains"/>
    <property type="match status" value="1"/>
</dbReference>
<feature type="transmembrane region" description="Helical" evidence="6">
    <location>
        <begin position="222"/>
        <end position="241"/>
    </location>
</feature>
<evidence type="ECO:0000256" key="2">
    <source>
        <dbReference type="ARBA" id="ARBA00022448"/>
    </source>
</evidence>
<feature type="transmembrane region" description="Helical" evidence="6">
    <location>
        <begin position="368"/>
        <end position="389"/>
    </location>
</feature>
<dbReference type="GO" id="GO:0005886">
    <property type="term" value="C:plasma membrane"/>
    <property type="evidence" value="ECO:0007669"/>
    <property type="project" value="TreeGrafter"/>
</dbReference>
<dbReference type="PANTHER" id="PTHR23502">
    <property type="entry name" value="MAJOR FACILITATOR SUPERFAMILY"/>
    <property type="match status" value="1"/>
</dbReference>
<dbReference type="CDD" id="cd17323">
    <property type="entry name" value="MFS_Tpo1_MDR_like"/>
    <property type="match status" value="1"/>
</dbReference>
<dbReference type="InterPro" id="IPR036259">
    <property type="entry name" value="MFS_trans_sf"/>
</dbReference>
<evidence type="ECO:0000259" key="7">
    <source>
        <dbReference type="PROSITE" id="PS50850"/>
    </source>
</evidence>
<sequence>MTSTAPPLVLDQESPIRSMKKENESLDNDTTDGQISDAIPNQLRYIELTDPAHPIHWSATKKWIIISVYCLLEIFVALTSTTWVSIAFLIQERYGTSTQVTTLGQSMFIVGTAVGPAFLGPLSDISGRKWVYVCSILLYAIFMIGVALARNFPMMVVFMFLSGAAGSTALSNVAGTIADLYGDANNAGQAMALFVACANIGPSLGSPVGEWVAENPHMGLNWLFWLNVIIGGAFAAVLALVPETLPRVVIRRNPKHRDIEHAPVVEKKISVMREIYFVTSMALRIMTTEPIVISLGLYNGFAYGIIFLYLSGVFGVFVTNNGLSYIVADLTFLNFAAGVIVLFFCMPIQTWAYTRDKANNGGQGRPEARFLTSLVCVWGFPASLLWIAFTSNGDTSYWSPIVGGAVLAFVDTLLYLSMLSYITDSYPNVAGSAVAAFLIPSFLLAAGFAHIGIIMFERMSTTWAFATLGFISLGIVALVYILYYFGPALRRYSKLARNFDEGHDRAI</sequence>
<evidence type="ECO:0000256" key="5">
    <source>
        <dbReference type="ARBA" id="ARBA00023136"/>
    </source>
</evidence>
<comment type="caution">
    <text evidence="8">The sequence shown here is derived from an EMBL/GenBank/DDBJ whole genome shotgun (WGS) entry which is preliminary data.</text>
</comment>
<feature type="transmembrane region" description="Helical" evidence="6">
    <location>
        <begin position="323"/>
        <end position="348"/>
    </location>
</feature>
<keyword evidence="9" id="KW-1185">Reference proteome</keyword>
<dbReference type="InterPro" id="IPR011701">
    <property type="entry name" value="MFS"/>
</dbReference>
<protein>
    <recommendedName>
        <fullName evidence="7">Major facilitator superfamily (MFS) profile domain-containing protein</fullName>
    </recommendedName>
</protein>
<dbReference type="PANTHER" id="PTHR23502:SF36">
    <property type="entry name" value="MEMBRANE TRANSPORTER"/>
    <property type="match status" value="1"/>
</dbReference>
<dbReference type="Proteomes" id="UP000013776">
    <property type="component" value="Unassembled WGS sequence"/>
</dbReference>
<accession>R4XEY0</accession>